<protein>
    <submittedName>
        <fullName evidence="1">Uncharacterized protein</fullName>
    </submittedName>
</protein>
<dbReference type="AlphaFoldDB" id="A0A1I4FHF3"/>
<name>A0A1I4FHF3_9HYPH</name>
<gene>
    <name evidence="1" type="ORF">SAMN04488498_1462</name>
</gene>
<keyword evidence="2" id="KW-1185">Reference proteome</keyword>
<evidence type="ECO:0000313" key="1">
    <source>
        <dbReference type="EMBL" id="SFL16889.1"/>
    </source>
</evidence>
<proteinExistence type="predicted"/>
<evidence type="ECO:0000313" key="2">
    <source>
        <dbReference type="Proteomes" id="UP000323300"/>
    </source>
</evidence>
<accession>A0A1I4FHF3</accession>
<organism evidence="1 2">
    <name type="scientific">Neomesorhizobium albiziae</name>
    <dbReference type="NCBI Taxonomy" id="335020"/>
    <lineage>
        <taxon>Bacteria</taxon>
        <taxon>Pseudomonadati</taxon>
        <taxon>Pseudomonadota</taxon>
        <taxon>Alphaproteobacteria</taxon>
        <taxon>Hyphomicrobiales</taxon>
        <taxon>Phyllobacteriaceae</taxon>
        <taxon>Neomesorhizobium</taxon>
    </lineage>
</organism>
<dbReference type="EMBL" id="FOSL01000046">
    <property type="protein sequence ID" value="SFL16889.1"/>
    <property type="molecule type" value="Genomic_DNA"/>
</dbReference>
<reference evidence="1 2" key="1">
    <citation type="submission" date="2016-10" db="EMBL/GenBank/DDBJ databases">
        <authorList>
            <person name="Varghese N."/>
            <person name="Submissions S."/>
        </authorList>
    </citation>
    <scope>NUCLEOTIDE SEQUENCE [LARGE SCALE GENOMIC DNA]</scope>
    <source>
        <strain evidence="1 2">DSM 21822</strain>
    </source>
</reference>
<sequence length="123" mass="12534">MMGPAILPLDKAASSSIRSWGGCALSMKIQRVDPSALGSALVIACTTRLPIPLLAHVRGGLVCVCVGKRAPRALLASIGAAIGRREARKQVCASPSDKIVAHSIGKRAPRASGANIGTAIGRS</sequence>
<dbReference type="Proteomes" id="UP000323300">
    <property type="component" value="Unassembled WGS sequence"/>
</dbReference>